<gene>
    <name evidence="2" type="ORF">AOZ06_37580</name>
</gene>
<dbReference type="GO" id="GO:0043565">
    <property type="term" value="F:sequence-specific DNA binding"/>
    <property type="evidence" value="ECO:0007669"/>
    <property type="project" value="InterPro"/>
</dbReference>
<dbReference type="KEGG" id="kphy:AOZ06_37580"/>
<dbReference type="InterPro" id="IPR036390">
    <property type="entry name" value="WH_DNA-bd_sf"/>
</dbReference>
<dbReference type="InterPro" id="IPR036388">
    <property type="entry name" value="WH-like_DNA-bd_sf"/>
</dbReference>
<dbReference type="AlphaFoldDB" id="A0A0N9IFP4"/>
<name>A0A0N9IFP4_9PSEU</name>
<evidence type="ECO:0000259" key="1">
    <source>
        <dbReference type="Pfam" id="PF01037"/>
    </source>
</evidence>
<feature type="domain" description="Transcription regulator AsnC/Lrp ligand binding" evidence="1">
    <location>
        <begin position="59"/>
        <end position="130"/>
    </location>
</feature>
<keyword evidence="3" id="KW-1185">Reference proteome</keyword>
<dbReference type="GO" id="GO:0043200">
    <property type="term" value="P:response to amino acid"/>
    <property type="evidence" value="ECO:0007669"/>
    <property type="project" value="TreeGrafter"/>
</dbReference>
<dbReference type="Gene3D" id="3.30.70.920">
    <property type="match status" value="2"/>
</dbReference>
<dbReference type="EMBL" id="CP012752">
    <property type="protein sequence ID" value="ALG15355.1"/>
    <property type="molecule type" value="Genomic_DNA"/>
</dbReference>
<protein>
    <submittedName>
        <fullName evidence="2">Transcriptional regulator</fullName>
    </submittedName>
</protein>
<organism evidence="2 3">
    <name type="scientific">Kibdelosporangium phytohabitans</name>
    <dbReference type="NCBI Taxonomy" id="860235"/>
    <lineage>
        <taxon>Bacteria</taxon>
        <taxon>Bacillati</taxon>
        <taxon>Actinomycetota</taxon>
        <taxon>Actinomycetes</taxon>
        <taxon>Pseudonocardiales</taxon>
        <taxon>Pseudonocardiaceae</taxon>
        <taxon>Kibdelosporangium</taxon>
    </lineage>
</organism>
<proteinExistence type="predicted"/>
<dbReference type="SUPFAM" id="SSF46785">
    <property type="entry name" value="Winged helix' DNA-binding domain"/>
    <property type="match status" value="1"/>
</dbReference>
<dbReference type="PANTHER" id="PTHR30154">
    <property type="entry name" value="LEUCINE-RESPONSIVE REGULATORY PROTEIN"/>
    <property type="match status" value="1"/>
</dbReference>
<dbReference type="STRING" id="860235.AOZ06_37580"/>
<evidence type="ECO:0000313" key="3">
    <source>
        <dbReference type="Proteomes" id="UP000063699"/>
    </source>
</evidence>
<dbReference type="Proteomes" id="UP000063699">
    <property type="component" value="Chromosome"/>
</dbReference>
<dbReference type="Gene3D" id="1.10.10.10">
    <property type="entry name" value="Winged helix-like DNA-binding domain superfamily/Winged helix DNA-binding domain"/>
    <property type="match status" value="2"/>
</dbReference>
<dbReference type="GO" id="GO:0005829">
    <property type="term" value="C:cytosol"/>
    <property type="evidence" value="ECO:0007669"/>
    <property type="project" value="TreeGrafter"/>
</dbReference>
<dbReference type="InterPro" id="IPR011008">
    <property type="entry name" value="Dimeric_a/b-barrel"/>
</dbReference>
<accession>A0A0N9IFP4</accession>
<dbReference type="GO" id="GO:0006355">
    <property type="term" value="P:regulation of DNA-templated transcription"/>
    <property type="evidence" value="ECO:0007669"/>
    <property type="project" value="InterPro"/>
</dbReference>
<sequence length="329" mass="35308">MVAALQLAPRAPLNVVADVLGTSASTVSRRMHRLREDRLMRVISTVHWPLLLSGNPYVVWIRCEPGKVAAVAAAVQDVPEAQSILVTTGDADIHCTIYPLVGTDPRKLLTRTLPGIAGVASVQSHLVLRTARRAVSWRIDRLTKAQAAALAAYASPAAASLETLTDPEFRTLRLLFDDGRISAADVARSLDVSRSTAYRLLQSVLDGGAARPRVEIEPAVLGYPITALLTFDVRPRHIPVALAALGAHRSGRLTVMTAGPASIIHHGVFRDEEDLASFITDDVGALDGVSGFAMSVALGVLRRQWIDRDGVLLGRRRHDILHGAYATAG</sequence>
<dbReference type="InterPro" id="IPR019887">
    <property type="entry name" value="Tscrpt_reg_AsnC/Lrp_C"/>
</dbReference>
<dbReference type="Pfam" id="PF13412">
    <property type="entry name" value="HTH_24"/>
    <property type="match status" value="1"/>
</dbReference>
<dbReference type="PANTHER" id="PTHR30154:SF34">
    <property type="entry name" value="TRANSCRIPTIONAL REGULATOR AZLB"/>
    <property type="match status" value="1"/>
</dbReference>
<dbReference type="SUPFAM" id="SSF54909">
    <property type="entry name" value="Dimeric alpha+beta barrel"/>
    <property type="match status" value="2"/>
</dbReference>
<reference evidence="2 3" key="1">
    <citation type="submission" date="2015-07" db="EMBL/GenBank/DDBJ databases">
        <title>Genome sequencing of Kibdelosporangium phytohabitans.</title>
        <authorList>
            <person name="Qin S."/>
            <person name="Xing K."/>
        </authorList>
    </citation>
    <scope>NUCLEOTIDE SEQUENCE [LARGE SCALE GENOMIC DNA]</scope>
    <source>
        <strain evidence="2 3">KLBMP1111</strain>
    </source>
</reference>
<evidence type="ECO:0000313" key="2">
    <source>
        <dbReference type="EMBL" id="ALG15355.1"/>
    </source>
</evidence>
<dbReference type="Pfam" id="PF01037">
    <property type="entry name" value="AsnC_trans_reg"/>
    <property type="match status" value="1"/>
</dbReference>